<dbReference type="PANTHER" id="PTHR19959">
    <property type="entry name" value="KINESIN LIGHT CHAIN"/>
    <property type="match status" value="1"/>
</dbReference>
<proteinExistence type="predicted"/>
<dbReference type="AlphaFoldDB" id="A0A0C9UUD5"/>
<dbReference type="SUPFAM" id="SSF48452">
    <property type="entry name" value="TPR-like"/>
    <property type="match status" value="3"/>
</dbReference>
<dbReference type="Pfam" id="PF12770">
    <property type="entry name" value="CHAT"/>
    <property type="match status" value="1"/>
</dbReference>
<dbReference type="Proteomes" id="UP000054279">
    <property type="component" value="Unassembled WGS sequence"/>
</dbReference>
<dbReference type="HOGENOM" id="CLU_001305_0_1_1"/>
<feature type="domain" description="CHAT" evidence="1">
    <location>
        <begin position="966"/>
        <end position="1182"/>
    </location>
</feature>
<dbReference type="InterPro" id="IPR024983">
    <property type="entry name" value="CHAT_dom"/>
</dbReference>
<accession>A0A0C9UUD5</accession>
<dbReference type="InterPro" id="IPR011990">
    <property type="entry name" value="TPR-like_helical_dom_sf"/>
</dbReference>
<evidence type="ECO:0000313" key="2">
    <source>
        <dbReference type="EMBL" id="KIJ46650.1"/>
    </source>
</evidence>
<evidence type="ECO:0000313" key="3">
    <source>
        <dbReference type="Proteomes" id="UP000054279"/>
    </source>
</evidence>
<dbReference type="OrthoDB" id="9991317at2759"/>
<sequence>MSSSDEVAPKQIEDPISQVGELIATLTVAEIEDEVPFAPIRTENQSAGFDGLRPHSQHANDNELIVHGLNQEHSGTSLQENAPEASIDPLQVRQLDYSQNLHHLDEQIANLEDAASLLLDTHSEKSSKLSMLGKCFSDRFERLGELSDISGAIVTQEEVVKLAHDDVAKAGHLNNLGCFYYARFQRLRERKDIDKVIIIQQQAVNLALDSHAIKTAYLNNLGHYFCSHFVHLREITDIDKSIAALQKALNLAPDGHTEKSLYLNHLGISFSYRFEHLGELRDIEEAILVQQEAITKIDEVISSTISPDSSFGKPRNLNTLNDIDKVIAAHQEAVDLTPGGHTHRVGYLSNLGLSFSSWFESLGDLMDINKVNNLQEQAVSMISDGHIDKSRYLKNLAMSFYLRFEHLGELIDIDKAIAAGQEALKEITDIDKAIAAQQKAVTLTPDGHAAKPGYLNNLGISFKIQFEHFGEHTDIDKAIAAQQEAVDLIPDDHTAKASMLNSLGVSFSSRFGWSGKLTDIDKAIASGQEAVNLTPIGHALKANYLNSLGSFFEAVDLTPDNHVAKPKYLANLGISYCSRFNHLGELIDIDNTIAAWQKAVNITPDNHPGKHEYLHNLGNSFLSRAYESADVSDIDEAIIAHQNAPTDIDKAIDTHQQAVNLIPDGHTIMAQCLGHLGIVLESQLKQSHKVEDLERCLNAYYGAANNKSTQYWASLALTFQIIPLALEAYKVLLEMIPQRVWIGQKVTHRYQELSDIGSVINAAAAMAITSGNLTLALEWLEEGRSIVWGQILQLHTPVDELHLKYPEYAEQLSKVSGALVNAGISRNTQNVQEGDLQGYQLTIEEEAQTHCALATEYSQLIEQIHTLEGFNDFLQPKKLSELVHVAKNGPVVVINVHESHCDALVLHSYDSSEPIIHVPLPQFSQEKAEELFLQMNLLLKIHNVHDARKLVQDKDSMPNSNPSLQDILHKLWVWIVEPIILATQHVLEDIAGDYINHITWCATGLLALLPLHAAGEYDLGDSSKKNVFDIVVSSYTPTLTTLLPHLEKQVEPSNNSNGILVISQPNTPGQQSIRGTINEAEAIKNIFRPIPAWNILHLNDEKATVKNVSEEMGKNQWIHLACHGIQDVKDAVKSAFALHDGKLHLETLMSTSLENAQFAFLSACQTATGDEKLPDEAVHLAAGMPAFQVL</sequence>
<organism evidence="2 3">
    <name type="scientific">Sphaerobolus stellatus (strain SS14)</name>
    <dbReference type="NCBI Taxonomy" id="990650"/>
    <lineage>
        <taxon>Eukaryota</taxon>
        <taxon>Fungi</taxon>
        <taxon>Dikarya</taxon>
        <taxon>Basidiomycota</taxon>
        <taxon>Agaricomycotina</taxon>
        <taxon>Agaricomycetes</taxon>
        <taxon>Phallomycetidae</taxon>
        <taxon>Geastrales</taxon>
        <taxon>Sphaerobolaceae</taxon>
        <taxon>Sphaerobolus</taxon>
    </lineage>
</organism>
<dbReference type="EMBL" id="KN837106">
    <property type="protein sequence ID" value="KIJ46650.1"/>
    <property type="molecule type" value="Genomic_DNA"/>
</dbReference>
<gene>
    <name evidence="2" type="ORF">M422DRAFT_249807</name>
</gene>
<keyword evidence="3" id="KW-1185">Reference proteome</keyword>
<name>A0A0C9UUD5_SPHS4</name>
<dbReference type="Gene3D" id="1.25.40.10">
    <property type="entry name" value="Tetratricopeptide repeat domain"/>
    <property type="match status" value="3"/>
</dbReference>
<evidence type="ECO:0000259" key="1">
    <source>
        <dbReference type="Pfam" id="PF12770"/>
    </source>
</evidence>
<protein>
    <recommendedName>
        <fullName evidence="1">CHAT domain-containing protein</fullName>
    </recommendedName>
</protein>
<dbReference type="PANTHER" id="PTHR19959:SF119">
    <property type="entry name" value="FUNGAL LIPASE-LIKE DOMAIN-CONTAINING PROTEIN"/>
    <property type="match status" value="1"/>
</dbReference>
<reference evidence="2 3" key="1">
    <citation type="submission" date="2014-06" db="EMBL/GenBank/DDBJ databases">
        <title>Evolutionary Origins and Diversification of the Mycorrhizal Mutualists.</title>
        <authorList>
            <consortium name="DOE Joint Genome Institute"/>
            <consortium name="Mycorrhizal Genomics Consortium"/>
            <person name="Kohler A."/>
            <person name="Kuo A."/>
            <person name="Nagy L.G."/>
            <person name="Floudas D."/>
            <person name="Copeland A."/>
            <person name="Barry K.W."/>
            <person name="Cichocki N."/>
            <person name="Veneault-Fourrey C."/>
            <person name="LaButti K."/>
            <person name="Lindquist E.A."/>
            <person name="Lipzen A."/>
            <person name="Lundell T."/>
            <person name="Morin E."/>
            <person name="Murat C."/>
            <person name="Riley R."/>
            <person name="Ohm R."/>
            <person name="Sun H."/>
            <person name="Tunlid A."/>
            <person name="Henrissat B."/>
            <person name="Grigoriev I.V."/>
            <person name="Hibbett D.S."/>
            <person name="Martin F."/>
        </authorList>
    </citation>
    <scope>NUCLEOTIDE SEQUENCE [LARGE SCALE GENOMIC DNA]</scope>
    <source>
        <strain evidence="2 3">SS14</strain>
    </source>
</reference>